<sequence length="280" mass="31754">MFSWTRQLTDTLTIVGEEQMMDNLDPVLWTRRKETILSKYRRHLALVDRERYYRSKACQVILPSPLFEIMPEIANKIPQHLIKPIVQIRLASNYSCIISVGSEIILLSPLKACVFCCSGDKESILHFLVQCAAYSNLRNLFWKNEIASGSNYEILGKMIGLMDKSPPDSNKKLGRPPKHLSLTRERAGSVGDIRAYAKRKRADESEEGLDSNSAASEDSLQLKKKISNTAAWTTKTINSPHVEMDLSLPNNAIISVIEKLNQQMTEMRKESTANTERLEL</sequence>
<dbReference type="EMBL" id="JAHXZJ010002237">
    <property type="protein sequence ID" value="KAH0546622.1"/>
    <property type="molecule type" value="Genomic_DNA"/>
</dbReference>
<feature type="coiled-coil region" evidence="1">
    <location>
        <begin position="250"/>
        <end position="277"/>
    </location>
</feature>
<gene>
    <name evidence="2" type="ORF">KQX54_012366</name>
</gene>
<name>A0AAV7I727_COTGL</name>
<dbReference type="Proteomes" id="UP000826195">
    <property type="component" value="Unassembled WGS sequence"/>
</dbReference>
<keyword evidence="3" id="KW-1185">Reference proteome</keyword>
<keyword evidence="1" id="KW-0175">Coiled coil</keyword>
<dbReference type="AlphaFoldDB" id="A0AAV7I727"/>
<protein>
    <submittedName>
        <fullName evidence="2">Uncharacterized protein</fullName>
    </submittedName>
</protein>
<reference evidence="2 3" key="1">
    <citation type="journal article" date="2021" name="J. Hered.">
        <title>A chromosome-level genome assembly of the parasitoid wasp, Cotesia glomerata (Hymenoptera: Braconidae).</title>
        <authorList>
            <person name="Pinto B.J."/>
            <person name="Weis J.J."/>
            <person name="Gamble T."/>
            <person name="Ode P.J."/>
            <person name="Paul R."/>
            <person name="Zaspel J.M."/>
        </authorList>
    </citation>
    <scope>NUCLEOTIDE SEQUENCE [LARGE SCALE GENOMIC DNA]</scope>
    <source>
        <strain evidence="2">CgM1</strain>
    </source>
</reference>
<accession>A0AAV7I727</accession>
<evidence type="ECO:0000313" key="2">
    <source>
        <dbReference type="EMBL" id="KAH0546622.1"/>
    </source>
</evidence>
<organism evidence="2 3">
    <name type="scientific">Cotesia glomerata</name>
    <name type="common">Lepidopteran parasitic wasp</name>
    <name type="synonym">Apanteles glomeratus</name>
    <dbReference type="NCBI Taxonomy" id="32391"/>
    <lineage>
        <taxon>Eukaryota</taxon>
        <taxon>Metazoa</taxon>
        <taxon>Ecdysozoa</taxon>
        <taxon>Arthropoda</taxon>
        <taxon>Hexapoda</taxon>
        <taxon>Insecta</taxon>
        <taxon>Pterygota</taxon>
        <taxon>Neoptera</taxon>
        <taxon>Endopterygota</taxon>
        <taxon>Hymenoptera</taxon>
        <taxon>Apocrita</taxon>
        <taxon>Ichneumonoidea</taxon>
        <taxon>Braconidae</taxon>
        <taxon>Microgastrinae</taxon>
        <taxon>Cotesia</taxon>
    </lineage>
</organism>
<proteinExistence type="predicted"/>
<comment type="caution">
    <text evidence="2">The sequence shown here is derived from an EMBL/GenBank/DDBJ whole genome shotgun (WGS) entry which is preliminary data.</text>
</comment>
<evidence type="ECO:0000256" key="1">
    <source>
        <dbReference type="SAM" id="Coils"/>
    </source>
</evidence>
<evidence type="ECO:0000313" key="3">
    <source>
        <dbReference type="Proteomes" id="UP000826195"/>
    </source>
</evidence>